<dbReference type="PANTHER" id="PTHR45749:SF23">
    <property type="entry name" value="ZINC FINGER MYM-TYPE PROTEIN 1-LIKE"/>
    <property type="match status" value="1"/>
</dbReference>
<organism evidence="1 2">
    <name type="scientific">Sitophilus oryzae</name>
    <name type="common">Rice weevil</name>
    <name type="synonym">Curculio oryzae</name>
    <dbReference type="NCBI Taxonomy" id="7048"/>
    <lineage>
        <taxon>Eukaryota</taxon>
        <taxon>Metazoa</taxon>
        <taxon>Ecdysozoa</taxon>
        <taxon>Arthropoda</taxon>
        <taxon>Hexapoda</taxon>
        <taxon>Insecta</taxon>
        <taxon>Pterygota</taxon>
        <taxon>Neoptera</taxon>
        <taxon>Endopterygota</taxon>
        <taxon>Coleoptera</taxon>
        <taxon>Polyphaga</taxon>
        <taxon>Cucujiformia</taxon>
        <taxon>Curculionidae</taxon>
        <taxon>Dryophthorinae</taxon>
        <taxon>Sitophilus</taxon>
    </lineage>
</organism>
<dbReference type="RefSeq" id="XP_030767161.1">
    <property type="nucleotide sequence ID" value="XM_030911301.1"/>
</dbReference>
<reference evidence="2" key="1">
    <citation type="submission" date="2025-08" db="UniProtKB">
        <authorList>
            <consortium name="RefSeq"/>
        </authorList>
    </citation>
    <scope>IDENTIFICATION</scope>
    <source>
        <tissue evidence="2">Gonads</tissue>
    </source>
</reference>
<protein>
    <submittedName>
        <fullName evidence="2">Uncharacterized protein LOC115890936</fullName>
    </submittedName>
</protein>
<dbReference type="Proteomes" id="UP000504635">
    <property type="component" value="Unplaced"/>
</dbReference>
<dbReference type="KEGG" id="soy:115890936"/>
<sequence>MKDHENSDEHRSALATLLARKNAGGRVDKSLVLQTEEEIKYWHEVLRRIVAVVKSLSACRLPFRGSHERFGSKNRGNYLMTLELLAEFDPFLDLHLKCHGNKGIGTTSYLSSKTCDEIINIMAEKVINKIVSEIKHAKYFSIFSVDF</sequence>
<keyword evidence="1" id="KW-1185">Reference proteome</keyword>
<evidence type="ECO:0000313" key="1">
    <source>
        <dbReference type="Proteomes" id="UP000504635"/>
    </source>
</evidence>
<dbReference type="AlphaFoldDB" id="A0A6J2YVE6"/>
<dbReference type="GeneID" id="115890936"/>
<name>A0A6J2YVE6_SITOR</name>
<proteinExistence type="predicted"/>
<gene>
    <name evidence="2" type="primary">LOC115890936</name>
</gene>
<evidence type="ECO:0000313" key="2">
    <source>
        <dbReference type="RefSeq" id="XP_030767161.1"/>
    </source>
</evidence>
<dbReference type="PANTHER" id="PTHR45749">
    <property type="match status" value="1"/>
</dbReference>
<dbReference type="InParanoid" id="A0A6J2YVE6"/>
<dbReference type="OrthoDB" id="6611207at2759"/>
<accession>A0A6J2YVE6</accession>